<dbReference type="Gene3D" id="3.40.50.300">
    <property type="entry name" value="P-loop containing nucleotide triphosphate hydrolases"/>
    <property type="match status" value="1"/>
</dbReference>
<keyword evidence="4 6" id="KW-0067">ATP-binding</keyword>
<evidence type="ECO:0000256" key="3">
    <source>
        <dbReference type="ARBA" id="ARBA00022741"/>
    </source>
</evidence>
<dbReference type="InterPro" id="IPR027417">
    <property type="entry name" value="P-loop_NTPase"/>
</dbReference>
<evidence type="ECO:0000256" key="1">
    <source>
        <dbReference type="ARBA" id="ARBA00005417"/>
    </source>
</evidence>
<keyword evidence="3" id="KW-0547">Nucleotide-binding</keyword>
<dbReference type="InterPro" id="IPR050319">
    <property type="entry name" value="ABC_transp_ATP-bind"/>
</dbReference>
<gene>
    <name evidence="6" type="ORF">FTO68_00045</name>
</gene>
<dbReference type="PROSITE" id="PS50893">
    <property type="entry name" value="ABC_TRANSPORTER_2"/>
    <property type="match status" value="1"/>
</dbReference>
<keyword evidence="2" id="KW-0813">Transport</keyword>
<dbReference type="RefSeq" id="WP_255331304.1">
    <property type="nucleotide sequence ID" value="NZ_VOTZ01000001.1"/>
</dbReference>
<dbReference type="PROSITE" id="PS00211">
    <property type="entry name" value="ABC_TRANSPORTER_1"/>
    <property type="match status" value="1"/>
</dbReference>
<dbReference type="GO" id="GO:0055085">
    <property type="term" value="P:transmembrane transport"/>
    <property type="evidence" value="ECO:0007669"/>
    <property type="project" value="UniProtKB-ARBA"/>
</dbReference>
<evidence type="ECO:0000313" key="7">
    <source>
        <dbReference type="Proteomes" id="UP001524383"/>
    </source>
</evidence>
<protein>
    <submittedName>
        <fullName evidence="6">ABC transporter ATP-binding protein</fullName>
    </submittedName>
</protein>
<feature type="domain" description="ABC transporter" evidence="5">
    <location>
        <begin position="4"/>
        <end position="232"/>
    </location>
</feature>
<evidence type="ECO:0000256" key="4">
    <source>
        <dbReference type="ARBA" id="ARBA00022840"/>
    </source>
</evidence>
<name>A0ABD4TFW6_9EURY</name>
<evidence type="ECO:0000256" key="2">
    <source>
        <dbReference type="ARBA" id="ARBA00022448"/>
    </source>
</evidence>
<evidence type="ECO:0000259" key="5">
    <source>
        <dbReference type="PROSITE" id="PS50893"/>
    </source>
</evidence>
<dbReference type="CDD" id="cd03257">
    <property type="entry name" value="ABC_NikE_OppD_transporters"/>
    <property type="match status" value="1"/>
</dbReference>
<comment type="similarity">
    <text evidence="1">Belongs to the ABC transporter superfamily.</text>
</comment>
<dbReference type="EMBL" id="VOTZ01000001">
    <property type="protein sequence ID" value="MCQ1537401.1"/>
    <property type="molecule type" value="Genomic_DNA"/>
</dbReference>
<dbReference type="GO" id="GO:0005524">
    <property type="term" value="F:ATP binding"/>
    <property type="evidence" value="ECO:0007669"/>
    <property type="project" value="UniProtKB-KW"/>
</dbReference>
<proteinExistence type="inferred from homology"/>
<dbReference type="PANTHER" id="PTHR43776:SF7">
    <property type="entry name" value="D,D-DIPEPTIDE TRANSPORT ATP-BINDING PROTEIN DDPF-RELATED"/>
    <property type="match status" value="1"/>
</dbReference>
<organism evidence="6 7">
    <name type="scientific">Methanocalculus taiwanensis</name>
    <dbReference type="NCBI Taxonomy" id="106207"/>
    <lineage>
        <taxon>Archaea</taxon>
        <taxon>Methanobacteriati</taxon>
        <taxon>Methanobacteriota</taxon>
        <taxon>Stenosarchaea group</taxon>
        <taxon>Methanomicrobia</taxon>
        <taxon>Methanomicrobiales</taxon>
        <taxon>Methanocalculaceae</taxon>
        <taxon>Methanocalculus</taxon>
    </lineage>
</organism>
<comment type="caution">
    <text evidence="6">The sequence shown here is derived from an EMBL/GenBank/DDBJ whole genome shotgun (WGS) entry which is preliminary data.</text>
</comment>
<reference evidence="6 7" key="1">
    <citation type="submission" date="2019-08" db="EMBL/GenBank/DDBJ databases">
        <authorList>
            <person name="Chen S.-C."/>
            <person name="Lai M.-C."/>
            <person name="You Y.-T."/>
        </authorList>
    </citation>
    <scope>NUCLEOTIDE SEQUENCE [LARGE SCALE GENOMIC DNA]</scope>
    <source>
        <strain evidence="6 7">P2F9704a</strain>
    </source>
</reference>
<evidence type="ECO:0000313" key="6">
    <source>
        <dbReference type="EMBL" id="MCQ1537401.1"/>
    </source>
</evidence>
<sequence>MSILEVRNLRKVFTSGIFKKTTITALDGVTFSLKRGSTLGILGSSGSGKSTLARSLLRLIEPTSGQILMMGQDVTHVPHHSLGWLPQKIQIIFQNPESSLNPRMRIYDAIAEPLRIHSICTGDEEEDHILDLIGRVNLNPELLFRYPFELSGGQLQRVVIARILALEPECIVADEPTSMLDASVQAQILNIMKDLQESRGISFIFISHDRDVVEWMSDQIAVMEHGKLVEWI</sequence>
<dbReference type="SUPFAM" id="SSF52540">
    <property type="entry name" value="P-loop containing nucleoside triphosphate hydrolases"/>
    <property type="match status" value="1"/>
</dbReference>
<dbReference type="SMART" id="SM00382">
    <property type="entry name" value="AAA"/>
    <property type="match status" value="1"/>
</dbReference>
<dbReference type="InterPro" id="IPR003439">
    <property type="entry name" value="ABC_transporter-like_ATP-bd"/>
</dbReference>
<dbReference type="InterPro" id="IPR003593">
    <property type="entry name" value="AAA+_ATPase"/>
</dbReference>
<dbReference type="Proteomes" id="UP001524383">
    <property type="component" value="Unassembled WGS sequence"/>
</dbReference>
<accession>A0ABD4TFW6</accession>
<dbReference type="Pfam" id="PF00005">
    <property type="entry name" value="ABC_tran"/>
    <property type="match status" value="1"/>
</dbReference>
<dbReference type="AlphaFoldDB" id="A0ABD4TFW6"/>
<dbReference type="InterPro" id="IPR017871">
    <property type="entry name" value="ABC_transporter-like_CS"/>
</dbReference>
<dbReference type="PANTHER" id="PTHR43776">
    <property type="entry name" value="TRANSPORT ATP-BINDING PROTEIN"/>
    <property type="match status" value="1"/>
</dbReference>
<keyword evidence="7" id="KW-1185">Reference proteome</keyword>